<evidence type="ECO:0000313" key="4">
    <source>
        <dbReference type="Proteomes" id="UP000609726"/>
    </source>
</evidence>
<dbReference type="InterPro" id="IPR050272">
    <property type="entry name" value="Isochorismatase-like_hydrls"/>
</dbReference>
<protein>
    <submittedName>
        <fullName evidence="3">Isochorismatase family protein</fullName>
    </submittedName>
</protein>
<evidence type="ECO:0000313" key="3">
    <source>
        <dbReference type="EMBL" id="NHZ91887.1"/>
    </source>
</evidence>
<keyword evidence="1" id="KW-0378">Hydrolase</keyword>
<proteinExistence type="predicted"/>
<gene>
    <name evidence="3" type="ORF">F2P45_23195</name>
</gene>
<evidence type="ECO:0000259" key="2">
    <source>
        <dbReference type="Pfam" id="PF00857"/>
    </source>
</evidence>
<sequence>MLLSSLFPRVSMKTLLIIDMQNAWLADPASPCTDTDGVVQRINHAARHIRAQGGKVIFVQHANADVPIGSAAWQVIPALEQAATDSTVHKLAADAFAATDLAAQLAASASSTLYVSGFASEFCVDSAVRAAASRGLQVVALSDAHTTADRPHMDAPAIIAHHNWVWAGLPPPAGSTLAVRTTAQAFPD</sequence>
<dbReference type="Proteomes" id="UP000609726">
    <property type="component" value="Unassembled WGS sequence"/>
</dbReference>
<feature type="domain" description="Isochorismatase-like" evidence="2">
    <location>
        <begin position="14"/>
        <end position="152"/>
    </location>
</feature>
<reference evidence="3 4" key="1">
    <citation type="submission" date="2019-10" db="EMBL/GenBank/DDBJ databases">
        <title>Taxonomy of Antarctic Massilia spp.: description of Massilia rubra sp. nov., Massilia aquatica sp. nov., Massilia mucilaginosa sp. nov., Massilia frigida sp. nov. isolated from streams, lakes and regoliths.</title>
        <authorList>
            <person name="Holochova P."/>
            <person name="Sedlacek I."/>
            <person name="Kralova S."/>
            <person name="Maslanova I."/>
            <person name="Busse H.-J."/>
            <person name="Stankova E."/>
            <person name="Vrbovska V."/>
            <person name="Kovarovic V."/>
            <person name="Bartak M."/>
            <person name="Svec P."/>
            <person name="Pantucek R."/>
        </authorList>
    </citation>
    <scope>NUCLEOTIDE SEQUENCE [LARGE SCALE GENOMIC DNA]</scope>
    <source>
        <strain evidence="3 4">CCM 8733</strain>
    </source>
</reference>
<dbReference type="InterPro" id="IPR036380">
    <property type="entry name" value="Isochorismatase-like_sf"/>
</dbReference>
<dbReference type="Pfam" id="PF00857">
    <property type="entry name" value="Isochorismatase"/>
    <property type="match status" value="1"/>
</dbReference>
<organism evidence="3 4">
    <name type="scientific">Massilia mucilaginosa</name>
    <dbReference type="NCBI Taxonomy" id="2609282"/>
    <lineage>
        <taxon>Bacteria</taxon>
        <taxon>Pseudomonadati</taxon>
        <taxon>Pseudomonadota</taxon>
        <taxon>Betaproteobacteria</taxon>
        <taxon>Burkholderiales</taxon>
        <taxon>Oxalobacteraceae</taxon>
        <taxon>Telluria group</taxon>
        <taxon>Massilia</taxon>
    </lineage>
</organism>
<dbReference type="PANTHER" id="PTHR43540">
    <property type="entry name" value="PEROXYUREIDOACRYLATE/UREIDOACRYLATE AMIDOHYDROLASE-RELATED"/>
    <property type="match status" value="1"/>
</dbReference>
<dbReference type="EMBL" id="WHJH01000036">
    <property type="protein sequence ID" value="NHZ91887.1"/>
    <property type="molecule type" value="Genomic_DNA"/>
</dbReference>
<dbReference type="Gene3D" id="3.40.50.850">
    <property type="entry name" value="Isochorismatase-like"/>
    <property type="match status" value="1"/>
</dbReference>
<dbReference type="SUPFAM" id="SSF52499">
    <property type="entry name" value="Isochorismatase-like hydrolases"/>
    <property type="match status" value="1"/>
</dbReference>
<name>A0ABX0P022_9BURK</name>
<comment type="caution">
    <text evidence="3">The sequence shown here is derived from an EMBL/GenBank/DDBJ whole genome shotgun (WGS) entry which is preliminary data.</text>
</comment>
<accession>A0ABX0P022</accession>
<keyword evidence="4" id="KW-1185">Reference proteome</keyword>
<evidence type="ECO:0000256" key="1">
    <source>
        <dbReference type="ARBA" id="ARBA00022801"/>
    </source>
</evidence>
<dbReference type="InterPro" id="IPR000868">
    <property type="entry name" value="Isochorismatase-like_dom"/>
</dbReference>